<dbReference type="Gene3D" id="3.40.50.2020">
    <property type="match status" value="1"/>
</dbReference>
<dbReference type="CDD" id="cd06223">
    <property type="entry name" value="PRTases_typeI"/>
    <property type="match status" value="1"/>
</dbReference>
<evidence type="ECO:0000313" key="4">
    <source>
        <dbReference type="EMBL" id="REC57774.1"/>
    </source>
</evidence>
<keyword evidence="5" id="KW-1185">Reference proteome</keyword>
<accession>A0A3D9BW75</accession>
<evidence type="ECO:0000313" key="5">
    <source>
        <dbReference type="Proteomes" id="UP000257131"/>
    </source>
</evidence>
<dbReference type="InterPro" id="IPR044005">
    <property type="entry name" value="DZR_2"/>
</dbReference>
<evidence type="ECO:0000259" key="2">
    <source>
        <dbReference type="Pfam" id="PF00156"/>
    </source>
</evidence>
<dbReference type="PANTHER" id="PTHR47505:SF1">
    <property type="entry name" value="DNA UTILIZATION PROTEIN YHGH"/>
    <property type="match status" value="1"/>
</dbReference>
<reference evidence="4 5" key="1">
    <citation type="journal article" date="2017" name="Int. J. Syst. Evol. Microbiol.">
        <title>Rhodosalinus sediminis gen. nov., sp. nov., isolated from marine saltern.</title>
        <authorList>
            <person name="Guo L.Y."/>
            <person name="Ling S.K."/>
            <person name="Li C.M."/>
            <person name="Chen G.J."/>
            <person name="Du Z.J."/>
        </authorList>
    </citation>
    <scope>NUCLEOTIDE SEQUENCE [LARGE SCALE GENOMIC DNA]</scope>
    <source>
        <strain evidence="4 5">WDN1C137</strain>
    </source>
</reference>
<dbReference type="Proteomes" id="UP000257131">
    <property type="component" value="Unassembled WGS sequence"/>
</dbReference>
<gene>
    <name evidence="4" type="ORF">DRV84_06280</name>
</gene>
<dbReference type="InterPro" id="IPR000836">
    <property type="entry name" value="PRTase_dom"/>
</dbReference>
<dbReference type="InterPro" id="IPR051910">
    <property type="entry name" value="ComF/GntX_DNA_util-trans"/>
</dbReference>
<dbReference type="RefSeq" id="WP_115979030.1">
    <property type="nucleotide sequence ID" value="NZ_QOHR01000005.1"/>
</dbReference>
<evidence type="ECO:0000256" key="1">
    <source>
        <dbReference type="ARBA" id="ARBA00008007"/>
    </source>
</evidence>
<feature type="domain" description="Double zinc ribbon" evidence="3">
    <location>
        <begin position="16"/>
        <end position="74"/>
    </location>
</feature>
<dbReference type="PANTHER" id="PTHR47505">
    <property type="entry name" value="DNA UTILIZATION PROTEIN YHGH"/>
    <property type="match status" value="1"/>
</dbReference>
<dbReference type="Pfam" id="PF18912">
    <property type="entry name" value="DZR_2"/>
    <property type="match status" value="1"/>
</dbReference>
<dbReference type="SUPFAM" id="SSF53271">
    <property type="entry name" value="PRTase-like"/>
    <property type="match status" value="1"/>
</dbReference>
<evidence type="ECO:0000259" key="3">
    <source>
        <dbReference type="Pfam" id="PF18912"/>
    </source>
</evidence>
<dbReference type="AlphaFoldDB" id="A0A3D9BW75"/>
<dbReference type="Pfam" id="PF00156">
    <property type="entry name" value="Pribosyltran"/>
    <property type="match status" value="1"/>
</dbReference>
<protein>
    <submittedName>
        <fullName evidence="4">ComF family protein</fullName>
    </submittedName>
</protein>
<sequence>MGGIDSVWARGLQTAVRLVYPPRCLACGGPVESDFGLCPACWRETPFIGGLVCDACGTPLPGDDPGEAVHCDDCIAHPRPWAQGRAALLYRDAGRRLVLGLKHADRADIAQPAARWMAAAAASMPLDGALVVPVPLHWRRLVARRFNQSALIAAPLARALGLAHAPDLLERVRRTAPLGGQDRGARAATLEGALRVAPRRAAHVTGRPILLVDDVMTTGATLEAAARALSDAGAGAIRVVVLARAAREA</sequence>
<proteinExistence type="inferred from homology"/>
<comment type="similarity">
    <text evidence="1">Belongs to the ComF/GntX family.</text>
</comment>
<comment type="caution">
    <text evidence="4">The sequence shown here is derived from an EMBL/GenBank/DDBJ whole genome shotgun (WGS) entry which is preliminary data.</text>
</comment>
<name>A0A3D9BW75_9RHOB</name>
<organism evidence="4 5">
    <name type="scientific">Rhodosalinus sediminis</name>
    <dbReference type="NCBI Taxonomy" id="1940533"/>
    <lineage>
        <taxon>Bacteria</taxon>
        <taxon>Pseudomonadati</taxon>
        <taxon>Pseudomonadota</taxon>
        <taxon>Alphaproteobacteria</taxon>
        <taxon>Rhodobacterales</taxon>
        <taxon>Paracoccaceae</taxon>
        <taxon>Rhodosalinus</taxon>
    </lineage>
</organism>
<dbReference type="OrthoDB" id="9779910at2"/>
<feature type="domain" description="Phosphoribosyltransferase" evidence="2">
    <location>
        <begin position="150"/>
        <end position="245"/>
    </location>
</feature>
<dbReference type="InterPro" id="IPR029057">
    <property type="entry name" value="PRTase-like"/>
</dbReference>
<dbReference type="EMBL" id="QOHR01000005">
    <property type="protein sequence ID" value="REC57774.1"/>
    <property type="molecule type" value="Genomic_DNA"/>
</dbReference>